<dbReference type="GO" id="GO:0006612">
    <property type="term" value="P:protein targeting to membrane"/>
    <property type="evidence" value="ECO:0007669"/>
    <property type="project" value="TreeGrafter"/>
</dbReference>
<name>A0A139ASU4_GONPJ</name>
<comment type="similarity">
    <text evidence="2">Belongs to the ERF4 family.</text>
</comment>
<evidence type="ECO:0000259" key="8">
    <source>
        <dbReference type="Pfam" id="PF10256"/>
    </source>
</evidence>
<comment type="subunit">
    <text evidence="3">Interacts with ERF2.</text>
</comment>
<evidence type="ECO:0000313" key="9">
    <source>
        <dbReference type="EMBL" id="KXS19789.1"/>
    </source>
</evidence>
<dbReference type="AlphaFoldDB" id="A0A139ASU4"/>
<evidence type="ECO:0000256" key="6">
    <source>
        <dbReference type="ARBA" id="ARBA00023136"/>
    </source>
</evidence>
<dbReference type="InterPro" id="IPR051371">
    <property type="entry name" value="Ras_palmitoyltransferase"/>
</dbReference>
<evidence type="ECO:0000256" key="2">
    <source>
        <dbReference type="ARBA" id="ARBA00007732"/>
    </source>
</evidence>
<reference evidence="9 10" key="1">
    <citation type="journal article" date="2015" name="Genome Biol. Evol.">
        <title>Phylogenomic analyses indicate that early fungi evolved digesting cell walls of algal ancestors of land plants.</title>
        <authorList>
            <person name="Chang Y."/>
            <person name="Wang S."/>
            <person name="Sekimoto S."/>
            <person name="Aerts A.L."/>
            <person name="Choi C."/>
            <person name="Clum A."/>
            <person name="LaButti K.M."/>
            <person name="Lindquist E.A."/>
            <person name="Yee Ngan C."/>
            <person name="Ohm R.A."/>
            <person name="Salamov A.A."/>
            <person name="Grigoriev I.V."/>
            <person name="Spatafora J.W."/>
            <person name="Berbee M.L."/>
        </authorList>
    </citation>
    <scope>NUCLEOTIDE SEQUENCE [LARGE SCALE GENOMIC DNA]</scope>
    <source>
        <strain evidence="9 10">JEL478</strain>
    </source>
</reference>
<evidence type="ECO:0000256" key="3">
    <source>
        <dbReference type="ARBA" id="ARBA00011396"/>
    </source>
</evidence>
<dbReference type="EMBL" id="KQ965737">
    <property type="protein sequence ID" value="KXS19789.1"/>
    <property type="molecule type" value="Genomic_DNA"/>
</dbReference>
<evidence type="ECO:0000256" key="4">
    <source>
        <dbReference type="ARBA" id="ARBA00018463"/>
    </source>
</evidence>
<proteinExistence type="inferred from homology"/>
<keyword evidence="10" id="KW-1185">Reference proteome</keyword>
<evidence type="ECO:0000313" key="10">
    <source>
        <dbReference type="Proteomes" id="UP000070544"/>
    </source>
</evidence>
<protein>
    <recommendedName>
        <fullName evidence="4">Ras modification protein ERF4</fullName>
    </recommendedName>
</protein>
<gene>
    <name evidence="9" type="ORF">M427DRAFT_28696</name>
</gene>
<dbReference type="GO" id="GO:0002178">
    <property type="term" value="C:palmitoyltransferase complex"/>
    <property type="evidence" value="ECO:0007669"/>
    <property type="project" value="TreeGrafter"/>
</dbReference>
<dbReference type="OrthoDB" id="10515330at2759"/>
<dbReference type="PANTHER" id="PTHR13254:SF0">
    <property type="entry name" value="GOLGIN SUBFAMILY A MEMBER 7_ERF4 DOMAIN-CONTAINING PROTEIN"/>
    <property type="match status" value="1"/>
</dbReference>
<dbReference type="Pfam" id="PF10256">
    <property type="entry name" value="Erf4"/>
    <property type="match status" value="1"/>
</dbReference>
<keyword evidence="5" id="KW-0256">Endoplasmic reticulum</keyword>
<evidence type="ECO:0000256" key="5">
    <source>
        <dbReference type="ARBA" id="ARBA00022824"/>
    </source>
</evidence>
<dbReference type="InterPro" id="IPR019383">
    <property type="entry name" value="Golgin_A_7/ERF4"/>
</dbReference>
<sequence>MPPTSITQPHSRTRIKCLRVPRDYSSGHDRIQFSRRIPRGLEARGHAFAVDFDRLIERVNRIIAAEDDVSWYSALEALFGCLTLYVADLPEFFRGPDTTSSHHRPTFPAASNPPTALPSPHVVEIPVSPAAPPPEVSSDDSSTSLYHVEERVVAHLASSPNGAAPAPFEKDASKPRVWASKWLGKRTSTRRLLRALVELDEWLSHLSETVWEPKYGLQIRGLGETAYLFLEIRVLPTTSASDTTSLVPT</sequence>
<evidence type="ECO:0000256" key="1">
    <source>
        <dbReference type="ARBA" id="ARBA00004406"/>
    </source>
</evidence>
<comment type="subcellular location">
    <subcellularLocation>
        <location evidence="1">Endoplasmic reticulum membrane</location>
        <topology evidence="1">Peripheral membrane protein</topology>
    </subcellularLocation>
</comment>
<organism evidence="9 10">
    <name type="scientific">Gonapodya prolifera (strain JEL478)</name>
    <name type="common">Monoblepharis prolifera</name>
    <dbReference type="NCBI Taxonomy" id="1344416"/>
    <lineage>
        <taxon>Eukaryota</taxon>
        <taxon>Fungi</taxon>
        <taxon>Fungi incertae sedis</taxon>
        <taxon>Chytridiomycota</taxon>
        <taxon>Chytridiomycota incertae sedis</taxon>
        <taxon>Monoblepharidomycetes</taxon>
        <taxon>Monoblepharidales</taxon>
        <taxon>Gonapodyaceae</taxon>
        <taxon>Gonapodya</taxon>
    </lineage>
</organism>
<accession>A0A139ASU4</accession>
<dbReference type="Proteomes" id="UP000070544">
    <property type="component" value="Unassembled WGS sequence"/>
</dbReference>
<dbReference type="PANTHER" id="PTHR13254">
    <property type="entry name" value="GOLGI AUTOANTIGEN, GOLGIN SUBFAMILY A, 7"/>
    <property type="match status" value="1"/>
</dbReference>
<feature type="domain" description="Golgin subfamily A member 7/ERF4" evidence="8">
    <location>
        <begin position="18"/>
        <end position="88"/>
    </location>
</feature>
<feature type="region of interest" description="Disordered" evidence="7">
    <location>
        <begin position="97"/>
        <end position="142"/>
    </location>
</feature>
<dbReference type="GO" id="GO:0005789">
    <property type="term" value="C:endoplasmic reticulum membrane"/>
    <property type="evidence" value="ECO:0007669"/>
    <property type="project" value="UniProtKB-SubCell"/>
</dbReference>
<evidence type="ECO:0000256" key="7">
    <source>
        <dbReference type="SAM" id="MobiDB-lite"/>
    </source>
</evidence>
<keyword evidence="6" id="KW-0472">Membrane</keyword>